<organism evidence="1 2">
    <name type="scientific">Alligator mississippiensis</name>
    <name type="common">American alligator</name>
    <dbReference type="NCBI Taxonomy" id="8496"/>
    <lineage>
        <taxon>Eukaryota</taxon>
        <taxon>Metazoa</taxon>
        <taxon>Chordata</taxon>
        <taxon>Craniata</taxon>
        <taxon>Vertebrata</taxon>
        <taxon>Euteleostomi</taxon>
        <taxon>Archelosauria</taxon>
        <taxon>Archosauria</taxon>
        <taxon>Crocodylia</taxon>
        <taxon>Alligatoridae</taxon>
        <taxon>Alligatorinae</taxon>
        <taxon>Alligator</taxon>
    </lineage>
</organism>
<protein>
    <recommendedName>
        <fullName evidence="3">C3H1-type domain-containing protein</fullName>
    </recommendedName>
</protein>
<dbReference type="EMBL" id="AKHW03006215">
    <property type="protein sequence ID" value="KYO23380.1"/>
    <property type="molecule type" value="Genomic_DNA"/>
</dbReference>
<proteinExistence type="predicted"/>
<keyword evidence="2" id="KW-1185">Reference proteome</keyword>
<dbReference type="AlphaFoldDB" id="A0A151MG70"/>
<gene>
    <name evidence="1" type="ORF">Y1Q_0005762</name>
</gene>
<name>A0A151MG70_ALLMI</name>
<sequence length="169" mass="18809">MPFHMQFPGVSLEEKQLKITVKWMCQRTARWIGGRAVWETALKRVSEEPVPRNSSYELRSSYALTASVPTQNESSPCPQSSKCKKQPLHEHDWEVSLLQVFHVKSLSLNVVCREPAVGKGSCLSGDICRLPHGHPLNLPSLLLPCLSVFASHSGNAETVAGFSTEEKRQ</sequence>
<dbReference type="Proteomes" id="UP000050525">
    <property type="component" value="Unassembled WGS sequence"/>
</dbReference>
<comment type="caution">
    <text evidence="1">The sequence shown here is derived from an EMBL/GenBank/DDBJ whole genome shotgun (WGS) entry which is preliminary data.</text>
</comment>
<evidence type="ECO:0000313" key="1">
    <source>
        <dbReference type="EMBL" id="KYO23380.1"/>
    </source>
</evidence>
<evidence type="ECO:0008006" key="3">
    <source>
        <dbReference type="Google" id="ProtNLM"/>
    </source>
</evidence>
<evidence type="ECO:0000313" key="2">
    <source>
        <dbReference type="Proteomes" id="UP000050525"/>
    </source>
</evidence>
<accession>A0A151MG70</accession>
<reference evidence="1 2" key="1">
    <citation type="journal article" date="2012" name="Genome Biol.">
        <title>Sequencing three crocodilian genomes to illuminate the evolution of archosaurs and amniotes.</title>
        <authorList>
            <person name="St John J.A."/>
            <person name="Braun E.L."/>
            <person name="Isberg S.R."/>
            <person name="Miles L.G."/>
            <person name="Chong A.Y."/>
            <person name="Gongora J."/>
            <person name="Dalzell P."/>
            <person name="Moran C."/>
            <person name="Bed'hom B."/>
            <person name="Abzhanov A."/>
            <person name="Burgess S.C."/>
            <person name="Cooksey A.M."/>
            <person name="Castoe T.A."/>
            <person name="Crawford N.G."/>
            <person name="Densmore L.D."/>
            <person name="Drew J.C."/>
            <person name="Edwards S.V."/>
            <person name="Faircloth B.C."/>
            <person name="Fujita M.K."/>
            <person name="Greenwold M.J."/>
            <person name="Hoffmann F.G."/>
            <person name="Howard J.M."/>
            <person name="Iguchi T."/>
            <person name="Janes D.E."/>
            <person name="Khan S.Y."/>
            <person name="Kohno S."/>
            <person name="de Koning A.J."/>
            <person name="Lance S.L."/>
            <person name="McCarthy F.M."/>
            <person name="McCormack J.E."/>
            <person name="Merchant M.E."/>
            <person name="Peterson D.G."/>
            <person name="Pollock D.D."/>
            <person name="Pourmand N."/>
            <person name="Raney B.J."/>
            <person name="Roessler K.A."/>
            <person name="Sanford J.R."/>
            <person name="Sawyer R.H."/>
            <person name="Schmidt C.J."/>
            <person name="Triplett E.W."/>
            <person name="Tuberville T.D."/>
            <person name="Venegas-Anaya M."/>
            <person name="Howard J.T."/>
            <person name="Jarvis E.D."/>
            <person name="Guillette L.J.Jr."/>
            <person name="Glenn T.C."/>
            <person name="Green R.E."/>
            <person name="Ray D.A."/>
        </authorList>
    </citation>
    <scope>NUCLEOTIDE SEQUENCE [LARGE SCALE GENOMIC DNA]</scope>
    <source>
        <strain evidence="1">KSC_2009_1</strain>
    </source>
</reference>